<dbReference type="Proteomes" id="UP000319716">
    <property type="component" value="Unassembled WGS sequence"/>
</dbReference>
<dbReference type="SUPFAM" id="SSF141571">
    <property type="entry name" value="Pentapeptide repeat-like"/>
    <property type="match status" value="1"/>
</dbReference>
<dbReference type="Gene3D" id="2.160.20.80">
    <property type="entry name" value="E3 ubiquitin-protein ligase SopA"/>
    <property type="match status" value="1"/>
</dbReference>
<comment type="caution">
    <text evidence="1">The sequence shown here is derived from an EMBL/GenBank/DDBJ whole genome shotgun (WGS) entry which is preliminary data.</text>
</comment>
<protein>
    <submittedName>
        <fullName evidence="1">Uncharacterized protein</fullName>
    </submittedName>
</protein>
<accession>A0A4Y1ZIP0</accession>
<reference evidence="1 2" key="1">
    <citation type="submission" date="2017-11" db="EMBL/GenBank/DDBJ databases">
        <title>Draft Genome Sequence of Sporolactobacillus inulinus NBRC 111894 Isolated from Koso, a Japanese Sugar-Vegetable Fermented Beverage.</title>
        <authorList>
            <person name="Chiou T.Y."/>
            <person name="Oshima K."/>
            <person name="Suda W."/>
            <person name="Hattori M."/>
            <person name="Takahashi T."/>
        </authorList>
    </citation>
    <scope>NUCLEOTIDE SEQUENCE [LARGE SCALE GENOMIC DNA]</scope>
    <source>
        <strain evidence="1 2">NBRC111894</strain>
    </source>
</reference>
<dbReference type="RefSeq" id="WP_262393645.1">
    <property type="nucleotide sequence ID" value="NZ_BEXB01000085.1"/>
</dbReference>
<evidence type="ECO:0000313" key="2">
    <source>
        <dbReference type="Proteomes" id="UP000319716"/>
    </source>
</evidence>
<sequence length="71" mass="8061">MFVSKGSDEKMEFDRSWIDGIDFSETVLKEINLSSCDFETIRIDVNRAKGLKINQFQATALIASFGIRVVE</sequence>
<dbReference type="EMBL" id="BEXB01000085">
    <property type="protein sequence ID" value="GAY79076.1"/>
    <property type="molecule type" value="Genomic_DNA"/>
</dbReference>
<organism evidence="1 2">
    <name type="scientific">Sporolactobacillus inulinus</name>
    <dbReference type="NCBI Taxonomy" id="2078"/>
    <lineage>
        <taxon>Bacteria</taxon>
        <taxon>Bacillati</taxon>
        <taxon>Bacillota</taxon>
        <taxon>Bacilli</taxon>
        <taxon>Bacillales</taxon>
        <taxon>Sporolactobacillaceae</taxon>
        <taxon>Sporolactobacillus</taxon>
    </lineage>
</organism>
<evidence type="ECO:0000313" key="1">
    <source>
        <dbReference type="EMBL" id="GAY79076.1"/>
    </source>
</evidence>
<proteinExistence type="predicted"/>
<gene>
    <name evidence="1" type="ORF">NBRC111894_4630</name>
</gene>
<name>A0A4Y1ZIP0_9BACL</name>
<dbReference type="AlphaFoldDB" id="A0A4Y1ZIP0"/>